<proteinExistence type="predicted"/>
<comment type="caution">
    <text evidence="1">The sequence shown here is derived from an EMBL/GenBank/DDBJ whole genome shotgun (WGS) entry which is preliminary data.</text>
</comment>
<reference evidence="1 2" key="2">
    <citation type="journal article" date="2017" name="Antonie Van Leeuwenhoek">
        <title>Rhizobium rhizosphaerae sp. nov., a novel species isolated from rice rhizosphere.</title>
        <authorList>
            <person name="Zhao J.J."/>
            <person name="Zhang J."/>
            <person name="Zhang R.J."/>
            <person name="Zhang C.W."/>
            <person name="Yin H.Q."/>
            <person name="Zhang X.X."/>
        </authorList>
    </citation>
    <scope>NUCLEOTIDE SEQUENCE [LARGE SCALE GENOMIC DNA]</scope>
    <source>
        <strain evidence="1 2">ACAM 611</strain>
    </source>
</reference>
<reference evidence="1 2" key="1">
    <citation type="journal article" date="2012" name="J. Bacteriol.">
        <title>Genome sequence of proteorhodopsin-containing sea ice bacterium Glaciecola punicea ACAM 611T.</title>
        <authorList>
            <person name="Qin Q.-L."/>
            <person name="Xie B.-B."/>
            <person name="Shu Y.-L."/>
            <person name="Rong J.-C."/>
            <person name="Zhao D.-L."/>
            <person name="Zhang X.-Y."/>
            <person name="Chen X.-L."/>
            <person name="Zhou B.-C."/>
            <person name="Zhanga Y.-Z."/>
        </authorList>
    </citation>
    <scope>NUCLEOTIDE SEQUENCE [LARGE SCALE GENOMIC DNA]</scope>
    <source>
        <strain evidence="1 2">ACAM 611</strain>
    </source>
</reference>
<sequence>MFTKVVLESSFHSKEWLKGQRVFEQNSVLNGLVDGSVLRGSVKSESHKSE</sequence>
<dbReference type="AlphaFoldDB" id="H5TBP2"/>
<keyword evidence="2" id="KW-1185">Reference proteome</keyword>
<organism evidence="1 2">
    <name type="scientific">Glaciecola punicea ACAM 611</name>
    <dbReference type="NCBI Taxonomy" id="1121923"/>
    <lineage>
        <taxon>Bacteria</taxon>
        <taxon>Pseudomonadati</taxon>
        <taxon>Pseudomonadota</taxon>
        <taxon>Gammaproteobacteria</taxon>
        <taxon>Alteromonadales</taxon>
        <taxon>Alteromonadaceae</taxon>
        <taxon>Glaciecola</taxon>
    </lineage>
</organism>
<dbReference type="Proteomes" id="UP000053586">
    <property type="component" value="Unassembled WGS sequence"/>
</dbReference>
<gene>
    <name evidence="1" type="ORF">GPUN_1602</name>
</gene>
<evidence type="ECO:0000313" key="2">
    <source>
        <dbReference type="Proteomes" id="UP000053586"/>
    </source>
</evidence>
<name>H5TBP2_9ALTE</name>
<accession>H5TBP2</accession>
<evidence type="ECO:0000313" key="1">
    <source>
        <dbReference type="EMBL" id="GAB55719.1"/>
    </source>
</evidence>
<protein>
    <submittedName>
        <fullName evidence="1">Uncharacterized protein</fullName>
    </submittedName>
</protein>
<dbReference type="EMBL" id="BAET01000014">
    <property type="protein sequence ID" value="GAB55719.1"/>
    <property type="molecule type" value="Genomic_DNA"/>
</dbReference>